<protein>
    <recommendedName>
        <fullName evidence="3">RING-type E3 ubiquitin transferase</fullName>
        <ecNumber evidence="3">2.3.2.27</ecNumber>
    </recommendedName>
</protein>
<proteinExistence type="predicted"/>
<dbReference type="EMBL" id="CACSLK010034598">
    <property type="protein sequence ID" value="CAA0841949.1"/>
    <property type="molecule type" value="Genomic_DNA"/>
</dbReference>
<evidence type="ECO:0000256" key="6">
    <source>
        <dbReference type="ARBA" id="ARBA00022771"/>
    </source>
</evidence>
<feature type="domain" description="RING-type" evidence="11">
    <location>
        <begin position="103"/>
        <end position="145"/>
    </location>
</feature>
<dbReference type="PANTHER" id="PTHR46913:SF23">
    <property type="entry name" value="E3 UBIQUITIN-PROTEIN LIGASE RHA4A-RELATED"/>
    <property type="match status" value="1"/>
</dbReference>
<name>A0A9N7NYY3_STRHE</name>
<keyword evidence="10" id="KW-1133">Transmembrane helix</keyword>
<keyword evidence="10" id="KW-0812">Transmembrane</keyword>
<evidence type="ECO:0000256" key="1">
    <source>
        <dbReference type="ARBA" id="ARBA00000900"/>
    </source>
</evidence>
<keyword evidence="4" id="KW-0808">Transferase</keyword>
<evidence type="ECO:0000256" key="8">
    <source>
        <dbReference type="ARBA" id="ARBA00022833"/>
    </source>
</evidence>
<keyword evidence="8" id="KW-0862">Zinc</keyword>
<dbReference type="GO" id="GO:0008270">
    <property type="term" value="F:zinc ion binding"/>
    <property type="evidence" value="ECO:0007669"/>
    <property type="project" value="UniProtKB-KW"/>
</dbReference>
<accession>A0A9N7NYY3</accession>
<evidence type="ECO:0000256" key="7">
    <source>
        <dbReference type="ARBA" id="ARBA00022786"/>
    </source>
</evidence>
<dbReference type="Gene3D" id="3.30.40.10">
    <property type="entry name" value="Zinc/RING finger domain, C3HC4 (zinc finger)"/>
    <property type="match status" value="1"/>
</dbReference>
<dbReference type="InterPro" id="IPR044600">
    <property type="entry name" value="ATL1/ATL16-like"/>
</dbReference>
<keyword evidence="5" id="KW-0479">Metal-binding</keyword>
<dbReference type="InterPro" id="IPR013083">
    <property type="entry name" value="Znf_RING/FYVE/PHD"/>
</dbReference>
<dbReference type="PROSITE" id="PS50089">
    <property type="entry name" value="ZF_RING_2"/>
    <property type="match status" value="1"/>
</dbReference>
<evidence type="ECO:0000256" key="3">
    <source>
        <dbReference type="ARBA" id="ARBA00012483"/>
    </source>
</evidence>
<comment type="caution">
    <text evidence="12">The sequence shown here is derived from an EMBL/GenBank/DDBJ whole genome shotgun (WGS) entry which is preliminary data.</text>
</comment>
<keyword evidence="10" id="KW-0472">Membrane</keyword>
<evidence type="ECO:0000313" key="12">
    <source>
        <dbReference type="EMBL" id="CAA0841949.1"/>
    </source>
</evidence>
<evidence type="ECO:0000256" key="9">
    <source>
        <dbReference type="PROSITE-ProRule" id="PRU00175"/>
    </source>
</evidence>
<evidence type="ECO:0000313" key="13">
    <source>
        <dbReference type="Proteomes" id="UP001153555"/>
    </source>
</evidence>
<comment type="pathway">
    <text evidence="2">Protein modification; protein ubiquitination.</text>
</comment>
<keyword evidence="13" id="KW-1185">Reference proteome</keyword>
<dbReference type="Proteomes" id="UP001153555">
    <property type="component" value="Unassembled WGS sequence"/>
</dbReference>
<evidence type="ECO:0000256" key="5">
    <source>
        <dbReference type="ARBA" id="ARBA00022723"/>
    </source>
</evidence>
<dbReference type="InterPro" id="IPR001841">
    <property type="entry name" value="Znf_RING"/>
</dbReference>
<organism evidence="12 13">
    <name type="scientific">Striga hermonthica</name>
    <name type="common">Purple witchweed</name>
    <name type="synonym">Buchnera hermonthica</name>
    <dbReference type="NCBI Taxonomy" id="68872"/>
    <lineage>
        <taxon>Eukaryota</taxon>
        <taxon>Viridiplantae</taxon>
        <taxon>Streptophyta</taxon>
        <taxon>Embryophyta</taxon>
        <taxon>Tracheophyta</taxon>
        <taxon>Spermatophyta</taxon>
        <taxon>Magnoliopsida</taxon>
        <taxon>eudicotyledons</taxon>
        <taxon>Gunneridae</taxon>
        <taxon>Pentapetalae</taxon>
        <taxon>asterids</taxon>
        <taxon>lamiids</taxon>
        <taxon>Lamiales</taxon>
        <taxon>Orobanchaceae</taxon>
        <taxon>Buchnereae</taxon>
        <taxon>Striga</taxon>
    </lineage>
</organism>
<dbReference type="EC" id="2.3.2.27" evidence="3"/>
<dbReference type="AlphaFoldDB" id="A0A9N7NYY3"/>
<gene>
    <name evidence="12" type="ORF">SHERM_07823</name>
</gene>
<evidence type="ECO:0000256" key="2">
    <source>
        <dbReference type="ARBA" id="ARBA00004906"/>
    </source>
</evidence>
<dbReference type="OrthoDB" id="8062037at2759"/>
<comment type="catalytic activity">
    <reaction evidence="1">
        <text>S-ubiquitinyl-[E2 ubiquitin-conjugating enzyme]-L-cysteine + [acceptor protein]-L-lysine = [E2 ubiquitin-conjugating enzyme]-L-cysteine + N(6)-ubiquitinyl-[acceptor protein]-L-lysine.</text>
        <dbReference type="EC" id="2.3.2.27"/>
    </reaction>
</comment>
<evidence type="ECO:0000259" key="11">
    <source>
        <dbReference type="PROSITE" id="PS50089"/>
    </source>
</evidence>
<sequence length="202" mass="22839">MSPPQISSPPHQYPQEIQLKLYQAFIFSIPILFSIILFLLFYLFYLKRRASSERSAPHLLPRTVNGSATTTSPHDPCSKSELKTKLCRISFDDEYTETNDSLCCVCLGEFETKEELVLVEKCKHVFHESCIHLWLHTNATCPLCRASVGCHTNTYHKNVEPRLSHQQLPGYSEADHTQQMHLPRGVRISSEGSASTSGDIAC</sequence>
<dbReference type="GO" id="GO:0016567">
    <property type="term" value="P:protein ubiquitination"/>
    <property type="evidence" value="ECO:0007669"/>
    <property type="project" value="InterPro"/>
</dbReference>
<keyword evidence="7" id="KW-0833">Ubl conjugation pathway</keyword>
<feature type="transmembrane region" description="Helical" evidence="10">
    <location>
        <begin position="20"/>
        <end position="45"/>
    </location>
</feature>
<dbReference type="SMART" id="SM00184">
    <property type="entry name" value="RING"/>
    <property type="match status" value="1"/>
</dbReference>
<evidence type="ECO:0000256" key="4">
    <source>
        <dbReference type="ARBA" id="ARBA00022679"/>
    </source>
</evidence>
<dbReference type="SUPFAM" id="SSF57850">
    <property type="entry name" value="RING/U-box"/>
    <property type="match status" value="1"/>
</dbReference>
<dbReference type="GO" id="GO:0061630">
    <property type="term" value="F:ubiquitin protein ligase activity"/>
    <property type="evidence" value="ECO:0007669"/>
    <property type="project" value="UniProtKB-EC"/>
</dbReference>
<reference evidence="12" key="1">
    <citation type="submission" date="2019-12" db="EMBL/GenBank/DDBJ databases">
        <authorList>
            <person name="Scholes J."/>
        </authorList>
    </citation>
    <scope>NUCLEOTIDE SEQUENCE</scope>
</reference>
<keyword evidence="6 9" id="KW-0863">Zinc-finger</keyword>
<evidence type="ECO:0000256" key="10">
    <source>
        <dbReference type="SAM" id="Phobius"/>
    </source>
</evidence>
<dbReference type="Pfam" id="PF13639">
    <property type="entry name" value="zf-RING_2"/>
    <property type="match status" value="1"/>
</dbReference>
<dbReference type="PANTHER" id="PTHR46913">
    <property type="entry name" value="RING-H2 FINGER PROTEIN ATL16"/>
    <property type="match status" value="1"/>
</dbReference>